<sequence>MSIISDLAWSPSTGYPSTHPSTLKSIATTCAPALSASVSNAVASLQTATGYLDVISLSQVVRGAEASLSIIDAQEILATATDSSVQAEATEVIWESMYNLQSLADDENIYGYYLNRGGNIFFLVLFALIWLFQLGMLVKSRYHWFNITFICGYTLEFLGFLGRVLAFMDDSDINYFLLQLLSLTFAPAFIMAGIYFLFAQNVAIYGRQYSILRPMWYSYFFIGCDVGSLVIQGIGGGMASAANRRQEDPSNGIWVMFGGILFQVVAMTIFIVFWLEFISRIYFHDRKSVVSDSPLKRRTPVSYFKFLFNTSSARAYRQEHLEPFYNTKYTHIRARLLAPYFPLAVTAAVIFIYIRCVYRVVELEEGFSGYLITHEAFLMALDASMMAVAGLIFIPFHPVFVFGTKNILTVKDVKKRVPSTESEEEKFAASENLEGSDESLTQTTA</sequence>
<dbReference type="Pfam" id="PF04479">
    <property type="entry name" value="RTA1"/>
    <property type="match status" value="1"/>
</dbReference>
<dbReference type="Proteomes" id="UP000092555">
    <property type="component" value="Unassembled WGS sequence"/>
</dbReference>
<feature type="transmembrane region" description="Helical" evidence="10">
    <location>
        <begin position="253"/>
        <end position="277"/>
    </location>
</feature>
<feature type="transmembrane region" description="Helical" evidence="10">
    <location>
        <begin position="376"/>
        <end position="396"/>
    </location>
</feature>
<evidence type="ECO:0000256" key="2">
    <source>
        <dbReference type="ARBA" id="ARBA00009969"/>
    </source>
</evidence>
<feature type="region of interest" description="Disordered" evidence="9">
    <location>
        <begin position="417"/>
        <end position="445"/>
    </location>
</feature>
<dbReference type="AlphaFoldDB" id="A0A1A0HIM0"/>
<evidence type="ECO:0000313" key="11">
    <source>
        <dbReference type="EMBL" id="OBA23851.1"/>
    </source>
</evidence>
<keyword evidence="5" id="KW-0445">Lipid transport</keyword>
<dbReference type="PANTHER" id="PTHR31465">
    <property type="entry name" value="PROTEIN RTA1-RELATED"/>
    <property type="match status" value="1"/>
</dbReference>
<evidence type="ECO:0000256" key="6">
    <source>
        <dbReference type="ARBA" id="ARBA00023136"/>
    </source>
</evidence>
<evidence type="ECO:0000256" key="7">
    <source>
        <dbReference type="ARBA" id="ARBA00037472"/>
    </source>
</evidence>
<gene>
    <name evidence="11" type="ORF">METBIDRAFT_35966</name>
</gene>
<comment type="similarity">
    <text evidence="2">Belongs to the lipid-translocating exporter (LTE) (TC 9.A.26.1) family.</text>
</comment>
<dbReference type="PANTHER" id="PTHR31465:SF9">
    <property type="entry name" value="SPHINGOID LONG-CHAIN BASE TRANSPORTER RSB1"/>
    <property type="match status" value="1"/>
</dbReference>
<keyword evidence="5" id="KW-0813">Transport</keyword>
<feature type="transmembrane region" description="Helical" evidence="10">
    <location>
        <begin position="120"/>
        <end position="138"/>
    </location>
</feature>
<dbReference type="EMBL" id="LXTC01000001">
    <property type="protein sequence ID" value="OBA23851.1"/>
    <property type="molecule type" value="Genomic_DNA"/>
</dbReference>
<keyword evidence="6 10" id="KW-0472">Membrane</keyword>
<accession>A0A1A0HIM0</accession>
<evidence type="ECO:0000256" key="10">
    <source>
        <dbReference type="SAM" id="Phobius"/>
    </source>
</evidence>
<evidence type="ECO:0000256" key="5">
    <source>
        <dbReference type="ARBA" id="ARBA00023055"/>
    </source>
</evidence>
<protein>
    <recommendedName>
        <fullName evidence="8">Sphingoid long-chain base transporter RSB1</fullName>
    </recommendedName>
</protein>
<keyword evidence="12" id="KW-1185">Reference proteome</keyword>
<dbReference type="InterPro" id="IPR007568">
    <property type="entry name" value="RTA1"/>
</dbReference>
<dbReference type="STRING" id="869754.A0A1A0HIM0"/>
<dbReference type="GO" id="GO:0000324">
    <property type="term" value="C:fungal-type vacuole"/>
    <property type="evidence" value="ECO:0007669"/>
    <property type="project" value="TreeGrafter"/>
</dbReference>
<dbReference type="OrthoDB" id="3358017at2759"/>
<name>A0A1A0HIM0_9ASCO</name>
<feature type="transmembrane region" description="Helical" evidence="10">
    <location>
        <begin position="173"/>
        <end position="198"/>
    </location>
</feature>
<dbReference type="GO" id="GO:0005886">
    <property type="term" value="C:plasma membrane"/>
    <property type="evidence" value="ECO:0007669"/>
    <property type="project" value="UniProtKB-SubCell"/>
</dbReference>
<evidence type="ECO:0000313" key="12">
    <source>
        <dbReference type="Proteomes" id="UP000092555"/>
    </source>
</evidence>
<dbReference type="RefSeq" id="XP_018714332.1">
    <property type="nucleotide sequence ID" value="XM_018856677.1"/>
</dbReference>
<proteinExistence type="inferred from homology"/>
<evidence type="ECO:0000256" key="9">
    <source>
        <dbReference type="SAM" id="MobiDB-lite"/>
    </source>
</evidence>
<reference evidence="11 12" key="1">
    <citation type="submission" date="2016-05" db="EMBL/GenBank/DDBJ databases">
        <title>Comparative genomics of biotechnologically important yeasts.</title>
        <authorList>
            <consortium name="DOE Joint Genome Institute"/>
            <person name="Riley R."/>
            <person name="Haridas S."/>
            <person name="Wolfe K.H."/>
            <person name="Lopes M.R."/>
            <person name="Hittinger C.T."/>
            <person name="Goker M."/>
            <person name="Salamov A."/>
            <person name="Wisecaver J."/>
            <person name="Long T.M."/>
            <person name="Aerts A.L."/>
            <person name="Barry K."/>
            <person name="Choi C."/>
            <person name="Clum A."/>
            <person name="Coughlan A.Y."/>
            <person name="Deshpande S."/>
            <person name="Douglass A.P."/>
            <person name="Hanson S.J."/>
            <person name="Klenk H.-P."/>
            <person name="LaButti K."/>
            <person name="Lapidus A."/>
            <person name="Lindquist E."/>
            <person name="Lipzen A."/>
            <person name="Meier-kolthoff J.P."/>
            <person name="Ohm R.A."/>
            <person name="Otillar R.P."/>
            <person name="Pangilinan J."/>
            <person name="Peng Y."/>
            <person name="Rokas A."/>
            <person name="Rosa C.A."/>
            <person name="Scheuner C."/>
            <person name="Sibirny A.A."/>
            <person name="Slot J.C."/>
            <person name="Stielow J.B."/>
            <person name="Sun H."/>
            <person name="Kurtzman C.P."/>
            <person name="Blackwell M."/>
            <person name="Grigoriev I.V."/>
            <person name="Jeffries T.W."/>
        </authorList>
    </citation>
    <scope>NUCLEOTIDE SEQUENCE [LARGE SCALE GENOMIC DNA]</scope>
    <source>
        <strain evidence="11 12">NRRL YB-4993</strain>
    </source>
</reference>
<evidence type="ECO:0000256" key="1">
    <source>
        <dbReference type="ARBA" id="ARBA00004651"/>
    </source>
</evidence>
<evidence type="ECO:0000256" key="4">
    <source>
        <dbReference type="ARBA" id="ARBA00022989"/>
    </source>
</evidence>
<comment type="caution">
    <text evidence="11">The sequence shown here is derived from an EMBL/GenBank/DDBJ whole genome shotgun (WGS) entry which is preliminary data.</text>
</comment>
<evidence type="ECO:0000256" key="3">
    <source>
        <dbReference type="ARBA" id="ARBA00022692"/>
    </source>
</evidence>
<feature type="transmembrane region" description="Helical" evidence="10">
    <location>
        <begin position="219"/>
        <end position="241"/>
    </location>
</feature>
<comment type="function">
    <text evidence="7">Catalyzes the ATP-dependent translocation of sphingoid long-chain bases (LCBs) from the cytoplasmic site toward the extracytoplasmic side of the membrane (flip-flop). Involved in the establishment of the functional lipid asymmetry of the plasma membrane. Regulates intracellular levels of LCBs, sphingolipid precursors that are growth inhibitory at increased levels.</text>
</comment>
<organism evidence="11 12">
    <name type="scientific">Metschnikowia bicuspidata var. bicuspidata NRRL YB-4993</name>
    <dbReference type="NCBI Taxonomy" id="869754"/>
    <lineage>
        <taxon>Eukaryota</taxon>
        <taxon>Fungi</taxon>
        <taxon>Dikarya</taxon>
        <taxon>Ascomycota</taxon>
        <taxon>Saccharomycotina</taxon>
        <taxon>Pichiomycetes</taxon>
        <taxon>Metschnikowiaceae</taxon>
        <taxon>Metschnikowia</taxon>
    </lineage>
</organism>
<keyword evidence="4 10" id="KW-1133">Transmembrane helix</keyword>
<feature type="transmembrane region" description="Helical" evidence="10">
    <location>
        <begin position="337"/>
        <end position="356"/>
    </location>
</feature>
<keyword evidence="3 10" id="KW-0812">Transmembrane</keyword>
<evidence type="ECO:0000256" key="8">
    <source>
        <dbReference type="ARBA" id="ARBA00041117"/>
    </source>
</evidence>
<feature type="transmembrane region" description="Helical" evidence="10">
    <location>
        <begin position="145"/>
        <end position="167"/>
    </location>
</feature>
<comment type="subcellular location">
    <subcellularLocation>
        <location evidence="1">Cell membrane</location>
        <topology evidence="1">Multi-pass membrane protein</topology>
    </subcellularLocation>
</comment>
<dbReference type="GeneID" id="30029653"/>
<dbReference type="GO" id="GO:0006869">
    <property type="term" value="P:lipid transport"/>
    <property type="evidence" value="ECO:0007669"/>
    <property type="project" value="UniProtKB-KW"/>
</dbReference>